<name>A0ABU1XW90_9GAMM</name>
<keyword evidence="3" id="KW-1185">Reference proteome</keyword>
<keyword evidence="1" id="KW-1133">Transmembrane helix</keyword>
<dbReference type="PANTHER" id="PTHR30092">
    <property type="entry name" value="INNER MEMBRANE PROTEIN CRED"/>
    <property type="match status" value="1"/>
</dbReference>
<comment type="caution">
    <text evidence="2">The sequence shown here is derived from an EMBL/GenBank/DDBJ whole genome shotgun (WGS) entry which is preliminary data.</text>
</comment>
<dbReference type="PIRSF" id="PIRSF004548">
    <property type="entry name" value="CreD"/>
    <property type="match status" value="1"/>
</dbReference>
<proteinExistence type="predicted"/>
<dbReference type="Pfam" id="PF06123">
    <property type="entry name" value="CreD"/>
    <property type="match status" value="1"/>
</dbReference>
<gene>
    <name evidence="2" type="ORF">J2W68_001745</name>
</gene>
<organism evidence="2 3">
    <name type="scientific">Luteimonas terrae</name>
    <dbReference type="NCBI Taxonomy" id="1530191"/>
    <lineage>
        <taxon>Bacteria</taxon>
        <taxon>Pseudomonadati</taxon>
        <taxon>Pseudomonadota</taxon>
        <taxon>Gammaproteobacteria</taxon>
        <taxon>Lysobacterales</taxon>
        <taxon>Lysobacteraceae</taxon>
        <taxon>Luteimonas</taxon>
    </lineage>
</organism>
<feature type="transmembrane region" description="Helical" evidence="1">
    <location>
        <begin position="395"/>
        <end position="412"/>
    </location>
</feature>
<dbReference type="EMBL" id="JAVDWO010000006">
    <property type="protein sequence ID" value="MDR7193017.1"/>
    <property type="molecule type" value="Genomic_DNA"/>
</dbReference>
<sequence>MRLMLKILIIAGLSLAILIPLVLIRAVIHDREQHRAAAVSRIASSEAGAQTLSAPVLVVPYTERVEVEQTDDQGRSTGRVWRDRSGAWTFFPKTMEMTGTMSPYLRQLGLHDVRMYALGGQLSADFDVQIPEDAADLPPRRIGTPWVGYTIADVRGLRGAPRLRIDGAGVALHQGAGSDGGSGVHALLAQPVLAGAPVRLRTVLDFELSGAETLAVVPLADENTVTLDSPWPHPQFNGRFLPRARDVGTGGFHAEWAVSSLASDAQLQYRNGTRAESHTASMLRGHGDAGVDVLGISLVDPVDAYTRADRASKYGIVFVLLTFTAFFMFEMLRGLRIHPIQYGLVGLALAIFFLLLLGLSEHIAFDWAYLAASGACIGLIGVYLAAVLRSRLRGLGFAAGLGLLYAALYGLLISEDNALVLGAGLLFAILAAIMLVTRRVDWYQVAATPTAPPPLPSR</sequence>
<dbReference type="Proteomes" id="UP001256588">
    <property type="component" value="Unassembled WGS sequence"/>
</dbReference>
<accession>A0ABU1XW90</accession>
<protein>
    <submittedName>
        <fullName evidence="2">Inner membrane protein</fullName>
    </submittedName>
</protein>
<reference evidence="2 3" key="1">
    <citation type="submission" date="2023-07" db="EMBL/GenBank/DDBJ databases">
        <title>Sorghum-associated microbial communities from plants grown in Nebraska, USA.</title>
        <authorList>
            <person name="Schachtman D."/>
        </authorList>
    </citation>
    <scope>NUCLEOTIDE SEQUENCE [LARGE SCALE GENOMIC DNA]</scope>
    <source>
        <strain evidence="2 3">4099</strain>
    </source>
</reference>
<keyword evidence="1" id="KW-0472">Membrane</keyword>
<dbReference type="PANTHER" id="PTHR30092:SF0">
    <property type="entry name" value="INNER MEMBRANE PROTEIN CRED"/>
    <property type="match status" value="1"/>
</dbReference>
<feature type="transmembrane region" description="Helical" evidence="1">
    <location>
        <begin position="314"/>
        <end position="332"/>
    </location>
</feature>
<evidence type="ECO:0000313" key="2">
    <source>
        <dbReference type="EMBL" id="MDR7193017.1"/>
    </source>
</evidence>
<feature type="transmembrane region" description="Helical" evidence="1">
    <location>
        <begin position="344"/>
        <end position="361"/>
    </location>
</feature>
<feature type="transmembrane region" description="Helical" evidence="1">
    <location>
        <begin position="418"/>
        <end position="436"/>
    </location>
</feature>
<evidence type="ECO:0000256" key="1">
    <source>
        <dbReference type="SAM" id="Phobius"/>
    </source>
</evidence>
<feature type="transmembrane region" description="Helical" evidence="1">
    <location>
        <begin position="367"/>
        <end position="388"/>
    </location>
</feature>
<dbReference type="InterPro" id="IPR010364">
    <property type="entry name" value="Uncharacterised_IM_CreD"/>
</dbReference>
<keyword evidence="1" id="KW-0812">Transmembrane</keyword>
<dbReference type="NCBIfam" id="NF008712">
    <property type="entry name" value="PRK11715.1-1"/>
    <property type="match status" value="1"/>
</dbReference>
<evidence type="ECO:0000313" key="3">
    <source>
        <dbReference type="Proteomes" id="UP001256588"/>
    </source>
</evidence>
<dbReference type="RefSeq" id="WP_310234656.1">
    <property type="nucleotide sequence ID" value="NZ_JAVDWO010000006.1"/>
</dbReference>